<dbReference type="GeneID" id="25412183"/>
<accession>A0A074W8Z8</accession>
<proteinExistence type="predicted"/>
<dbReference type="RefSeq" id="XP_013423634.1">
    <property type="nucleotide sequence ID" value="XM_013568180.1"/>
</dbReference>
<dbReference type="HOGENOM" id="CLU_1586155_0_0_1"/>
<evidence type="ECO:0000256" key="1">
    <source>
        <dbReference type="SAM" id="SignalP"/>
    </source>
</evidence>
<reference evidence="2 3" key="1">
    <citation type="journal article" date="2014" name="BMC Genomics">
        <title>Genome sequencing of four Aureobasidium pullulans varieties: biotechnological potential, stress tolerance, and description of new species.</title>
        <authorList>
            <person name="Gostin Ar C."/>
            <person name="Ohm R.A."/>
            <person name="Kogej T."/>
            <person name="Sonjak S."/>
            <person name="Turk M."/>
            <person name="Zajc J."/>
            <person name="Zalar P."/>
            <person name="Grube M."/>
            <person name="Sun H."/>
            <person name="Han J."/>
            <person name="Sharma A."/>
            <person name="Chiniquy J."/>
            <person name="Ngan C.Y."/>
            <person name="Lipzen A."/>
            <person name="Barry K."/>
            <person name="Grigoriev I.V."/>
            <person name="Gunde-Cimerman N."/>
        </authorList>
    </citation>
    <scope>NUCLEOTIDE SEQUENCE [LARGE SCALE GENOMIC DNA]</scope>
    <source>
        <strain evidence="2 3">CBS 147.97</strain>
    </source>
</reference>
<protein>
    <recommendedName>
        <fullName evidence="4">Ig-like domain-containing protein</fullName>
    </recommendedName>
</protein>
<dbReference type="EMBL" id="KL584721">
    <property type="protein sequence ID" value="KEQ69560.1"/>
    <property type="molecule type" value="Genomic_DNA"/>
</dbReference>
<organism evidence="2 3">
    <name type="scientific">Aureobasidium namibiae CBS 147.97</name>
    <dbReference type="NCBI Taxonomy" id="1043004"/>
    <lineage>
        <taxon>Eukaryota</taxon>
        <taxon>Fungi</taxon>
        <taxon>Dikarya</taxon>
        <taxon>Ascomycota</taxon>
        <taxon>Pezizomycotina</taxon>
        <taxon>Dothideomycetes</taxon>
        <taxon>Dothideomycetidae</taxon>
        <taxon>Dothideales</taxon>
        <taxon>Saccotheciaceae</taxon>
        <taxon>Aureobasidium</taxon>
    </lineage>
</organism>
<evidence type="ECO:0000313" key="3">
    <source>
        <dbReference type="Proteomes" id="UP000027730"/>
    </source>
</evidence>
<dbReference type="AlphaFoldDB" id="A0A074W8Z8"/>
<keyword evidence="1" id="KW-0732">Signal</keyword>
<sequence length="168" mass="18634">MQRPFLFLLVCSLVAALPLNIPVFLDQALWAIDSQHLERIPRSAELLFTASDDDEISHIWLPVGKRLHTRTSDLSMLLDPFSDDHPALPLRPASAKIVDVIGHSIGASARSKQQQATCIIRTRADGLQIPAQPELEVVFEEGEGVVRLDEASSPHDLTGREVESYECF</sequence>
<gene>
    <name evidence="2" type="ORF">M436DRAFT_55666</name>
</gene>
<name>A0A074W8Z8_9PEZI</name>
<dbReference type="OrthoDB" id="3650120at2759"/>
<feature type="signal peptide" evidence="1">
    <location>
        <begin position="1"/>
        <end position="16"/>
    </location>
</feature>
<evidence type="ECO:0000313" key="2">
    <source>
        <dbReference type="EMBL" id="KEQ69560.1"/>
    </source>
</evidence>
<keyword evidence="3" id="KW-1185">Reference proteome</keyword>
<dbReference type="Proteomes" id="UP000027730">
    <property type="component" value="Unassembled WGS sequence"/>
</dbReference>
<evidence type="ECO:0008006" key="4">
    <source>
        <dbReference type="Google" id="ProtNLM"/>
    </source>
</evidence>
<feature type="chain" id="PRO_5001701279" description="Ig-like domain-containing protein" evidence="1">
    <location>
        <begin position="17"/>
        <end position="168"/>
    </location>
</feature>